<protein>
    <submittedName>
        <fullName evidence="1">SAM-dependent methyltransferase</fullName>
    </submittedName>
</protein>
<keyword evidence="1" id="KW-0489">Methyltransferase</keyword>
<proteinExistence type="predicted"/>
<dbReference type="RefSeq" id="WP_344321402.1">
    <property type="nucleotide sequence ID" value="NZ_BAAASZ010000014.1"/>
</dbReference>
<sequence>MADEMSWTRNPPAEEPVEIDTSVPSIARVYDAILGGKDNYPVDQEIAEQVAKAFPDGGEGARTNRRLLVRAVRHLARQGIDQFLDIGSGLPTAQNTHQVAQEINPRAKVVYVDNDPIVLAHGRALLENDDRTVVVTADIREPDVLLDHPDVTRMLDPERPVGLILNAVVHHLLDEEDPVGLVETYKEWLPPGGYLLLTHFCSSTPEARGLEAVLRQALGRGQLRSMAQIAAFFEGLEMVEPGVVYLPYWQPDEPVKAPLDIAGLLVAGGLGRKPQRRA</sequence>
<dbReference type="Gene3D" id="3.40.50.150">
    <property type="entry name" value="Vaccinia Virus protein VP39"/>
    <property type="match status" value="1"/>
</dbReference>
<accession>A0ABN3JL15</accession>
<dbReference type="Pfam" id="PF04672">
    <property type="entry name" value="Methyltransf_19"/>
    <property type="match status" value="1"/>
</dbReference>
<reference evidence="1 2" key="1">
    <citation type="journal article" date="2019" name="Int. J. Syst. Evol. Microbiol.">
        <title>The Global Catalogue of Microorganisms (GCM) 10K type strain sequencing project: providing services to taxonomists for standard genome sequencing and annotation.</title>
        <authorList>
            <consortium name="The Broad Institute Genomics Platform"/>
            <consortium name="The Broad Institute Genome Sequencing Center for Infectious Disease"/>
            <person name="Wu L."/>
            <person name="Ma J."/>
        </authorList>
    </citation>
    <scope>NUCLEOTIDE SEQUENCE [LARGE SCALE GENOMIC DNA]</scope>
    <source>
        <strain evidence="1 2">JCM 6305</strain>
    </source>
</reference>
<keyword evidence="2" id="KW-1185">Reference proteome</keyword>
<dbReference type="SUPFAM" id="SSF53335">
    <property type="entry name" value="S-adenosyl-L-methionine-dependent methyltransferases"/>
    <property type="match status" value="1"/>
</dbReference>
<gene>
    <name evidence="1" type="ORF">GCM10010405_15900</name>
</gene>
<dbReference type="CDD" id="cd02440">
    <property type="entry name" value="AdoMet_MTases"/>
    <property type="match status" value="1"/>
</dbReference>
<evidence type="ECO:0000313" key="1">
    <source>
        <dbReference type="EMBL" id="GAA2433716.1"/>
    </source>
</evidence>
<comment type="caution">
    <text evidence="1">The sequence shown here is derived from an EMBL/GenBank/DDBJ whole genome shotgun (WGS) entry which is preliminary data.</text>
</comment>
<dbReference type="InterPro" id="IPR029063">
    <property type="entry name" value="SAM-dependent_MTases_sf"/>
</dbReference>
<name>A0ABN3JL15_9ACTN</name>
<dbReference type="EMBL" id="BAAASZ010000014">
    <property type="protein sequence ID" value="GAA2433716.1"/>
    <property type="molecule type" value="Genomic_DNA"/>
</dbReference>
<keyword evidence="1" id="KW-0808">Transferase</keyword>
<dbReference type="InterPro" id="IPR006764">
    <property type="entry name" value="SAM_dep_MeTrfase_SAV2177_type"/>
</dbReference>
<dbReference type="GO" id="GO:0032259">
    <property type="term" value="P:methylation"/>
    <property type="evidence" value="ECO:0007669"/>
    <property type="project" value="UniProtKB-KW"/>
</dbReference>
<dbReference type="Proteomes" id="UP001501638">
    <property type="component" value="Unassembled WGS sequence"/>
</dbReference>
<evidence type="ECO:0000313" key="2">
    <source>
        <dbReference type="Proteomes" id="UP001501638"/>
    </source>
</evidence>
<dbReference type="GO" id="GO:0008168">
    <property type="term" value="F:methyltransferase activity"/>
    <property type="evidence" value="ECO:0007669"/>
    <property type="project" value="UniProtKB-KW"/>
</dbReference>
<dbReference type="PIRSF" id="PIRSF017393">
    <property type="entry name" value="MTase_SAV2177"/>
    <property type="match status" value="1"/>
</dbReference>
<organism evidence="1 2">
    <name type="scientific">Streptomyces macrosporus</name>
    <dbReference type="NCBI Taxonomy" id="44032"/>
    <lineage>
        <taxon>Bacteria</taxon>
        <taxon>Bacillati</taxon>
        <taxon>Actinomycetota</taxon>
        <taxon>Actinomycetes</taxon>
        <taxon>Kitasatosporales</taxon>
        <taxon>Streptomycetaceae</taxon>
        <taxon>Streptomyces</taxon>
    </lineage>
</organism>